<dbReference type="Proteomes" id="UP000014411">
    <property type="component" value="Unassembled WGS sequence"/>
</dbReference>
<proteinExistence type="predicted"/>
<dbReference type="HOGENOM" id="CLU_727367_0_0_5"/>
<geneLocation type="plasmid" evidence="1">
    <name>pRg502b</name>
</geneLocation>
<keyword evidence="1" id="KW-0614">Plasmid</keyword>
<protein>
    <submittedName>
        <fullName evidence="1">Uncharacterized protein</fullName>
    </submittedName>
</protein>
<evidence type="ECO:0000313" key="1">
    <source>
        <dbReference type="EMBL" id="EPE94385.1"/>
    </source>
</evidence>
<sequence length="381" mass="41731">MNTTEFLRLKGVDMSAIVAGAQASVGLGPDDLLLAVGSLAEGLGNSMSDFDLILITPRDAAYLPAHDVALVVETCLFDIQLLPLQKLEAVLARFAKWAALPWDITRIADINIGDRRLLHRLLHCSVVFEGEASDLTELLPSRAELARLKLQIARHTSRTIQVDMAGDLEADDYASLVFASQDLLGHAVDALAAGHHLTNPTAKWRSRLLQRLPTNWEAALGIHPTGLNAAQLYWTLHQAPERPDRAPVLGHALRITTFARAVFAWAERRLLGVTAGARAPGAWPHVDRTYGDICLPHLNFDVDFCAHDDRVILGRLNQFDEPLDLTPHEFEIALLFDGATTAREAELVVRGAYASKAEHRLVDRVMVRVAAAGFSVGPELM</sequence>
<comment type="caution">
    <text evidence="1">The sequence shown here is derived from an EMBL/GenBank/DDBJ whole genome shotgun (WGS) entry which is preliminary data.</text>
</comment>
<evidence type="ECO:0000313" key="2">
    <source>
        <dbReference type="Proteomes" id="UP000014411"/>
    </source>
</evidence>
<dbReference type="EMBL" id="AEYE02000036">
    <property type="protein sequence ID" value="EPE94385.1"/>
    <property type="molecule type" value="Genomic_DNA"/>
</dbReference>
<dbReference type="RefSeq" id="WP_016558275.1">
    <property type="nucleotide sequence ID" value="NZ_AEYE02000036.1"/>
</dbReference>
<name>S3H810_9HYPH</name>
<accession>S3H810</accession>
<dbReference type="AlphaFoldDB" id="S3H810"/>
<organism evidence="1 2">
    <name type="scientific">Rhizobium grahamii CCGE 502</name>
    <dbReference type="NCBI Taxonomy" id="990285"/>
    <lineage>
        <taxon>Bacteria</taxon>
        <taxon>Pseudomonadati</taxon>
        <taxon>Pseudomonadota</taxon>
        <taxon>Alphaproteobacteria</taxon>
        <taxon>Hyphomicrobiales</taxon>
        <taxon>Rhizobiaceae</taxon>
        <taxon>Rhizobium/Agrobacterium group</taxon>
        <taxon>Rhizobium</taxon>
    </lineage>
</organism>
<keyword evidence="2" id="KW-1185">Reference proteome</keyword>
<gene>
    <name evidence="1" type="ORF">RGCCGE502_31907</name>
</gene>
<reference evidence="1 2" key="1">
    <citation type="journal article" date="2012" name="J. Bacteriol.">
        <title>Genome sequence of Rhizobium grahamii CCGE502, a broad-host-range symbiont with low nodulation competitiveness in Phaseolus vulgaris.</title>
        <authorList>
            <person name="Althabegoiti M.J."/>
            <person name="Lozano L."/>
            <person name="Torres-Tejerizo G."/>
            <person name="Ormeno-Orrillo E."/>
            <person name="Rogel M.A."/>
            <person name="Gonzalez V."/>
            <person name="Martinez-Romero E."/>
        </authorList>
    </citation>
    <scope>NUCLEOTIDE SEQUENCE [LARGE SCALE GENOMIC DNA]</scope>
    <source>
        <strain evidence="1 2">CCGE 502</strain>
        <plasmid evidence="1">pRg502b</plasmid>
    </source>
</reference>